<evidence type="ECO:0000313" key="3">
    <source>
        <dbReference type="EMBL" id="MBW8484420.1"/>
    </source>
</evidence>
<evidence type="ECO:0000256" key="1">
    <source>
        <dbReference type="SAM" id="MobiDB-lite"/>
    </source>
</evidence>
<accession>A0ABS7FW72</accession>
<dbReference type="EMBL" id="JAIBOA010000011">
    <property type="protein sequence ID" value="MBW8484420.1"/>
    <property type="molecule type" value="Genomic_DNA"/>
</dbReference>
<reference evidence="3 4" key="1">
    <citation type="submission" date="2021-07" db="EMBL/GenBank/DDBJ databases">
        <title>Actinomadura sp. PM05-2 isolated from lichen.</title>
        <authorList>
            <person name="Somphong A."/>
            <person name="Phongsopitanun W."/>
            <person name="Tanasupawat S."/>
            <person name="Peongsungnone V."/>
        </authorList>
    </citation>
    <scope>NUCLEOTIDE SEQUENCE [LARGE SCALE GENOMIC DNA]</scope>
    <source>
        <strain evidence="3 4">PM05-2</strain>
    </source>
</reference>
<dbReference type="RefSeq" id="WP_220167646.1">
    <property type="nucleotide sequence ID" value="NZ_JAIBOA010000011.1"/>
</dbReference>
<name>A0ABS7FW72_9ACTN</name>
<keyword evidence="4" id="KW-1185">Reference proteome</keyword>
<gene>
    <name evidence="3" type="ORF">K1Y72_18700</name>
</gene>
<dbReference type="Proteomes" id="UP000774570">
    <property type="component" value="Unassembled WGS sequence"/>
</dbReference>
<evidence type="ECO:0000313" key="4">
    <source>
        <dbReference type="Proteomes" id="UP000774570"/>
    </source>
</evidence>
<keyword evidence="2" id="KW-0472">Membrane</keyword>
<evidence type="ECO:0000256" key="2">
    <source>
        <dbReference type="SAM" id="Phobius"/>
    </source>
</evidence>
<organism evidence="3 4">
    <name type="scientific">Actinomadura parmotrematis</name>
    <dbReference type="NCBI Taxonomy" id="2864039"/>
    <lineage>
        <taxon>Bacteria</taxon>
        <taxon>Bacillati</taxon>
        <taxon>Actinomycetota</taxon>
        <taxon>Actinomycetes</taxon>
        <taxon>Streptosporangiales</taxon>
        <taxon>Thermomonosporaceae</taxon>
        <taxon>Actinomadura</taxon>
    </lineage>
</organism>
<keyword evidence="2" id="KW-0812">Transmembrane</keyword>
<comment type="caution">
    <text evidence="3">The sequence shown here is derived from an EMBL/GenBank/DDBJ whole genome shotgun (WGS) entry which is preliminary data.</text>
</comment>
<keyword evidence="2" id="KW-1133">Transmembrane helix</keyword>
<protein>
    <submittedName>
        <fullName evidence="3">Uncharacterized protein</fullName>
    </submittedName>
</protein>
<feature type="region of interest" description="Disordered" evidence="1">
    <location>
        <begin position="50"/>
        <end position="74"/>
    </location>
</feature>
<feature type="transmembrane region" description="Helical" evidence="2">
    <location>
        <begin position="20"/>
        <end position="46"/>
    </location>
</feature>
<sequence length="127" mass="13550">MPAGLAYPTALRSDRKTHKAAVPGFVNLESVLCVVAVLLVAGLAALPKRRRSTAVAGTALAHGSEERPGTSGLATPWRNAYAKVRGGQGASTDLAFGIRLRTFRKPGQRTRRELDIAVRQHVQPPES</sequence>
<proteinExistence type="predicted"/>